<keyword evidence="1" id="KW-0175">Coiled coil</keyword>
<evidence type="ECO:0000313" key="5">
    <source>
        <dbReference type="Proteomes" id="UP000192639"/>
    </source>
</evidence>
<dbReference type="Gene3D" id="1.20.5.110">
    <property type="match status" value="1"/>
</dbReference>
<feature type="domain" description="V-SNARE coiled-coil homology" evidence="3">
    <location>
        <begin position="142"/>
        <end position="202"/>
    </location>
</feature>
<evidence type="ECO:0000313" key="4">
    <source>
        <dbReference type="EMBL" id="ORD94055.1"/>
    </source>
</evidence>
<dbReference type="VEuPathDB" id="MicrosporidiaDB:ECANGB1_1225"/>
<organism evidence="4 5">
    <name type="scientific">Enterospora canceri</name>
    <dbReference type="NCBI Taxonomy" id="1081671"/>
    <lineage>
        <taxon>Eukaryota</taxon>
        <taxon>Fungi</taxon>
        <taxon>Fungi incertae sedis</taxon>
        <taxon>Microsporidia</taxon>
        <taxon>Enterocytozoonidae</taxon>
        <taxon>Enterospora</taxon>
    </lineage>
</organism>
<dbReference type="PROSITE" id="PS50892">
    <property type="entry name" value="V_SNARE"/>
    <property type="match status" value="1"/>
</dbReference>
<evidence type="ECO:0000256" key="1">
    <source>
        <dbReference type="PROSITE-ProRule" id="PRU00290"/>
    </source>
</evidence>
<reference evidence="4 5" key="1">
    <citation type="journal article" date="2017" name="Environ. Microbiol.">
        <title>Decay of the glycolytic pathway and adaptation to intranuclear parasitism within Enterocytozoonidae microsporidia.</title>
        <authorList>
            <person name="Wiredu Boakye D."/>
            <person name="Jaroenlak P."/>
            <person name="Prachumwat A."/>
            <person name="Williams T.A."/>
            <person name="Bateman K.S."/>
            <person name="Itsathitphaisarn O."/>
            <person name="Sritunyalucksana K."/>
            <person name="Paszkiewicz K.H."/>
            <person name="Moore K.A."/>
            <person name="Stentiford G.D."/>
            <person name="Williams B.A."/>
        </authorList>
    </citation>
    <scope>NUCLEOTIDE SEQUENCE [LARGE SCALE GENOMIC DNA]</scope>
    <source>
        <strain evidence="4 5">GB1</strain>
    </source>
</reference>
<feature type="transmembrane region" description="Helical" evidence="2">
    <location>
        <begin position="204"/>
        <end position="223"/>
    </location>
</feature>
<keyword evidence="2" id="KW-0812">Transmembrane</keyword>
<accession>A0A1Y1S6K3</accession>
<dbReference type="InterPro" id="IPR042855">
    <property type="entry name" value="V_SNARE_CC"/>
</dbReference>
<keyword evidence="2" id="KW-0472">Membrane</keyword>
<dbReference type="SUPFAM" id="SSF58038">
    <property type="entry name" value="SNARE fusion complex"/>
    <property type="match status" value="1"/>
</dbReference>
<keyword evidence="2" id="KW-1133">Transmembrane helix</keyword>
<evidence type="ECO:0000259" key="3">
    <source>
        <dbReference type="PROSITE" id="PS50892"/>
    </source>
</evidence>
<name>A0A1Y1S6K3_9MICR</name>
<protein>
    <submittedName>
        <fullName evidence="4">SEC22</fullName>
    </submittedName>
</protein>
<sequence>MAVLYTQLLNINNKKILTGSFSTQGVFLQEDYDILTEMKHLIAKALHPDNLSVLQSNKTYSKESESGRFTFYIGTIDAFEHNLCVAVITDTKSTSKTLTAYIGKLNESVQSKLIQIQSINVSCYQNDEKIQAISDEHNKNVRMINTNEVLESTHSSLVENLDNLIYRGQNINNLKSMAENLRFESEFMSKKVREMKNKEKYEKYKTYGIIAFIMLILIYFFFIR</sequence>
<dbReference type="Pfam" id="PF00957">
    <property type="entry name" value="Synaptobrevin"/>
    <property type="match status" value="1"/>
</dbReference>
<dbReference type="AlphaFoldDB" id="A0A1Y1S6K3"/>
<dbReference type="OrthoDB" id="1719357at2759"/>
<evidence type="ECO:0000256" key="2">
    <source>
        <dbReference type="SAM" id="Phobius"/>
    </source>
</evidence>
<gene>
    <name evidence="4" type="primary">SEC22</name>
    <name evidence="4" type="ORF">ECANGB1_1225</name>
</gene>
<comment type="caution">
    <text evidence="4">The sequence shown here is derived from an EMBL/GenBank/DDBJ whole genome shotgun (WGS) entry which is preliminary data.</text>
</comment>
<dbReference type="Proteomes" id="UP000192639">
    <property type="component" value="Unassembled WGS sequence"/>
</dbReference>
<proteinExistence type="predicted"/>
<keyword evidence="5" id="KW-1185">Reference proteome</keyword>
<dbReference type="EMBL" id="LWDP01000034">
    <property type="protein sequence ID" value="ORD94055.1"/>
    <property type="molecule type" value="Genomic_DNA"/>
</dbReference>